<dbReference type="SUPFAM" id="SSF52047">
    <property type="entry name" value="RNI-like"/>
    <property type="match status" value="1"/>
</dbReference>
<dbReference type="InterPro" id="IPR001810">
    <property type="entry name" value="F-box_dom"/>
</dbReference>
<name>A0A7S1PFU3_9EUKA</name>
<evidence type="ECO:0000313" key="2">
    <source>
        <dbReference type="EMBL" id="CAD9078616.1"/>
    </source>
</evidence>
<dbReference type="SUPFAM" id="SSF81383">
    <property type="entry name" value="F-box domain"/>
    <property type="match status" value="1"/>
</dbReference>
<gene>
    <name evidence="2" type="ORF">PCOS0759_LOCUS1848</name>
</gene>
<feature type="domain" description="F-box" evidence="1">
    <location>
        <begin position="13"/>
        <end position="42"/>
    </location>
</feature>
<dbReference type="EMBL" id="HBGD01002218">
    <property type="protein sequence ID" value="CAD9078616.1"/>
    <property type="molecule type" value="Transcribed_RNA"/>
</dbReference>
<reference evidence="2" key="1">
    <citation type="submission" date="2021-01" db="EMBL/GenBank/DDBJ databases">
        <authorList>
            <person name="Corre E."/>
            <person name="Pelletier E."/>
            <person name="Niang G."/>
            <person name="Scheremetjew M."/>
            <person name="Finn R."/>
            <person name="Kale V."/>
            <person name="Holt S."/>
            <person name="Cochrane G."/>
            <person name="Meng A."/>
            <person name="Brown T."/>
            <person name="Cohen L."/>
        </authorList>
    </citation>
    <scope>NUCLEOTIDE SEQUENCE</scope>
    <source>
        <strain evidence="2">WS</strain>
    </source>
</reference>
<dbReference type="Gene3D" id="3.80.10.10">
    <property type="entry name" value="Ribonuclease Inhibitor"/>
    <property type="match status" value="1"/>
</dbReference>
<organism evidence="2">
    <name type="scientific">Percolomonas cosmopolitus</name>
    <dbReference type="NCBI Taxonomy" id="63605"/>
    <lineage>
        <taxon>Eukaryota</taxon>
        <taxon>Discoba</taxon>
        <taxon>Heterolobosea</taxon>
        <taxon>Tetramitia</taxon>
        <taxon>Eutetramitia</taxon>
        <taxon>Percolomonadidae</taxon>
        <taxon>Percolomonas</taxon>
    </lineage>
</organism>
<dbReference type="AlphaFoldDB" id="A0A7S1PFU3"/>
<protein>
    <recommendedName>
        <fullName evidence="1">F-box domain-containing protein</fullName>
    </recommendedName>
</protein>
<dbReference type="InterPro" id="IPR036047">
    <property type="entry name" value="F-box-like_dom_sf"/>
</dbReference>
<dbReference type="Pfam" id="PF00646">
    <property type="entry name" value="F-box"/>
    <property type="match status" value="1"/>
</dbReference>
<proteinExistence type="predicted"/>
<evidence type="ECO:0000259" key="1">
    <source>
        <dbReference type="Pfam" id="PF00646"/>
    </source>
</evidence>
<dbReference type="InterPro" id="IPR032675">
    <property type="entry name" value="LRR_dom_sf"/>
</dbReference>
<accession>A0A7S1PFU3</accession>
<dbReference type="CDD" id="cd09917">
    <property type="entry name" value="F-box_SF"/>
    <property type="match status" value="1"/>
</dbReference>
<sequence>MFHKRSCDALNSPELLTEVLSYLPMRDLLSVMITCSALYHFCPMEVPVSVTLASMPNITGWNSTTCAVEQEIFLMKWRHIRSFRVSQFHHLHFVKFLMSSQNDFSLHFQSSCPLAKWKWSLLLQFKCLTSLTLSWDRFAQIQKLPDSQIQRGLRSVRTLKLLFSLQQDTTSKFKGSRNMRLIMCVMPLEHLELIRVDFCESAYLFGVLKYCTKLISLRCDFMEQRFLWSCIARNPKLKHLILGSFGEIAPRPIPEGLVLNLQSLFLKGDILFGGRHKISVKRLKYRANELRTEACERFCTLKTFERGNLIVQKSVQEVELLQCPILDYNFNDLLEGCSHFHNVKYVEIHYTGFISRKAKKKAAFYTFLRFLRKDIVINFLNDNHGASPNNYLMSVTKELIQTCPCPERFLHHGVPLIHIDIEMGGEDTCLLCSRKATFHEQREKKMTCVCHVCVRGSMIQRARTFEESVAKEAIGIMKQSHIDEPQSVIKIPPREIVNTGCRCVVS</sequence>